<dbReference type="Gene3D" id="2.30.110.10">
    <property type="entry name" value="Electron Transport, Fmn-binding Protein, Chain A"/>
    <property type="match status" value="1"/>
</dbReference>
<evidence type="ECO:0000313" key="1">
    <source>
        <dbReference type="EMBL" id="SIO04375.1"/>
    </source>
</evidence>
<organism evidence="1 2">
    <name type="scientific">Chitinophaga niabensis</name>
    <dbReference type="NCBI Taxonomy" id="536979"/>
    <lineage>
        <taxon>Bacteria</taxon>
        <taxon>Pseudomonadati</taxon>
        <taxon>Bacteroidota</taxon>
        <taxon>Chitinophagia</taxon>
        <taxon>Chitinophagales</taxon>
        <taxon>Chitinophagaceae</taxon>
        <taxon>Chitinophaga</taxon>
    </lineage>
</organism>
<keyword evidence="2" id="KW-1185">Reference proteome</keyword>
<gene>
    <name evidence="1" type="ORF">SAMN04488055_2661</name>
</gene>
<reference evidence="1 2" key="1">
    <citation type="submission" date="2016-11" db="EMBL/GenBank/DDBJ databases">
        <authorList>
            <person name="Jaros S."/>
            <person name="Januszkiewicz K."/>
            <person name="Wedrychowicz H."/>
        </authorList>
    </citation>
    <scope>NUCLEOTIDE SEQUENCE [LARGE SCALE GENOMIC DNA]</scope>
    <source>
        <strain evidence="1 2">DSM 24787</strain>
    </source>
</reference>
<sequence>MYTPKYNEEKDWETVAAFIRQNGFGLLVSIHDGLPIGTHLPIELVEKTPGKFVLHGHIANANDQAATFVTGQTFMVVFMDPHAYISSSWYEKGKIPTWNYIAVHVYGVLRVLTEAELAQSLHQLMERYEAGSENPVHVHDIPAKEFHNNLKAITGFEISVDRVDTRFKLSQNRNDHDYFSVVDHLKELGDDHAHRIASEMELRRERK</sequence>
<evidence type="ECO:0000313" key="2">
    <source>
        <dbReference type="Proteomes" id="UP000185003"/>
    </source>
</evidence>
<dbReference type="Pfam" id="PF04299">
    <property type="entry name" value="FMN_bind_2"/>
    <property type="match status" value="1"/>
</dbReference>
<accession>A0A1N6GA25</accession>
<proteinExistence type="predicted"/>
<dbReference type="Proteomes" id="UP000185003">
    <property type="component" value="Unassembled WGS sequence"/>
</dbReference>
<dbReference type="RefSeq" id="WP_074239703.1">
    <property type="nucleotide sequence ID" value="NZ_FSRA01000001.1"/>
</dbReference>
<dbReference type="InterPro" id="IPR012349">
    <property type="entry name" value="Split_barrel_FMN-bd"/>
</dbReference>
<dbReference type="SUPFAM" id="SSF50475">
    <property type="entry name" value="FMN-binding split barrel"/>
    <property type="match status" value="1"/>
</dbReference>
<dbReference type="OrthoDB" id="9794948at2"/>
<dbReference type="AlphaFoldDB" id="A0A1N6GA25"/>
<dbReference type="PANTHER" id="PTHR35802">
    <property type="entry name" value="PROTEASE SYNTHASE AND SPORULATION PROTEIN PAI 2"/>
    <property type="match status" value="1"/>
</dbReference>
<dbReference type="EMBL" id="FSRA01000001">
    <property type="protein sequence ID" value="SIO04375.1"/>
    <property type="molecule type" value="Genomic_DNA"/>
</dbReference>
<dbReference type="InterPro" id="IPR007396">
    <property type="entry name" value="TR_PAI2-type"/>
</dbReference>
<dbReference type="STRING" id="536979.SAMN04488055_2661"/>
<dbReference type="PIRSF" id="PIRSF010372">
    <property type="entry name" value="PaiB"/>
    <property type="match status" value="1"/>
</dbReference>
<dbReference type="PANTHER" id="PTHR35802:SF1">
    <property type="entry name" value="PROTEASE SYNTHASE AND SPORULATION PROTEIN PAI 2"/>
    <property type="match status" value="1"/>
</dbReference>
<name>A0A1N6GA25_9BACT</name>
<protein>
    <submittedName>
        <fullName evidence="1">Negative transcriptional regulator, PaiB family</fullName>
    </submittedName>
</protein>